<dbReference type="Proteomes" id="UP000468735">
    <property type="component" value="Unassembled WGS sequence"/>
</dbReference>
<dbReference type="EMBL" id="WBMT01000036">
    <property type="protein sequence ID" value="KAB2339302.1"/>
    <property type="molecule type" value="Genomic_DNA"/>
</dbReference>
<gene>
    <name evidence="2" type="ORF">F8566_48210</name>
</gene>
<accession>A0A6H9Y9C9</accession>
<dbReference type="SUPFAM" id="SSF54427">
    <property type="entry name" value="NTF2-like"/>
    <property type="match status" value="1"/>
</dbReference>
<protein>
    <recommendedName>
        <fullName evidence="4">Nuclear transport factor 2 family protein</fullName>
    </recommendedName>
</protein>
<dbReference type="InterPro" id="IPR032710">
    <property type="entry name" value="NTF2-like_dom_sf"/>
</dbReference>
<reference evidence="2 3" key="1">
    <citation type="submission" date="2019-09" db="EMBL/GenBank/DDBJ databases">
        <title>Actinomadura physcomitrii sp. nov., a novel actinomycete isolated from moss [Physcomitrium sphaericum (Ludw) Fuernr].</title>
        <authorList>
            <person name="Zhuang X."/>
            <person name="Liu C."/>
        </authorList>
    </citation>
    <scope>NUCLEOTIDE SEQUENCE [LARGE SCALE GENOMIC DNA]</scope>
    <source>
        <strain evidence="2 3">HMC1</strain>
    </source>
</reference>
<proteinExistence type="predicted"/>
<sequence>MNKPQRFHSPSPAVTDGLTSPIPDDPAAFVARAQLATNTCDTEWPMTIYAPAIRLETIGDGVHDVHEGADAVRPALESLYRWFAAADATISKTLIATSHDTVVNTWEGTLFGGRQTTYGAELWRFDQSGHVSHNLLYASINPKPSANPLGALRMLLGHPRPTWTYLKVRLRQRR</sequence>
<feature type="region of interest" description="Disordered" evidence="1">
    <location>
        <begin position="1"/>
        <end position="21"/>
    </location>
</feature>
<dbReference type="AlphaFoldDB" id="A0A6H9Y9C9"/>
<dbReference type="Gene3D" id="3.10.450.50">
    <property type="match status" value="1"/>
</dbReference>
<name>A0A6H9Y9C9_9ACTN</name>
<organism evidence="2 3">
    <name type="scientific">Actinomadura rudentiformis</name>
    <dbReference type="NCBI Taxonomy" id="359158"/>
    <lineage>
        <taxon>Bacteria</taxon>
        <taxon>Bacillati</taxon>
        <taxon>Actinomycetota</taxon>
        <taxon>Actinomycetes</taxon>
        <taxon>Streptosporangiales</taxon>
        <taxon>Thermomonosporaceae</taxon>
        <taxon>Actinomadura</taxon>
    </lineage>
</organism>
<evidence type="ECO:0000256" key="1">
    <source>
        <dbReference type="SAM" id="MobiDB-lite"/>
    </source>
</evidence>
<evidence type="ECO:0000313" key="3">
    <source>
        <dbReference type="Proteomes" id="UP000468735"/>
    </source>
</evidence>
<evidence type="ECO:0008006" key="4">
    <source>
        <dbReference type="Google" id="ProtNLM"/>
    </source>
</evidence>
<dbReference type="RefSeq" id="WP_151570995.1">
    <property type="nucleotide sequence ID" value="NZ_WBMT01000036.1"/>
</dbReference>
<comment type="caution">
    <text evidence="2">The sequence shown here is derived from an EMBL/GenBank/DDBJ whole genome shotgun (WGS) entry which is preliminary data.</text>
</comment>
<evidence type="ECO:0000313" key="2">
    <source>
        <dbReference type="EMBL" id="KAB2339302.1"/>
    </source>
</evidence>
<keyword evidence="3" id="KW-1185">Reference proteome</keyword>